<evidence type="ECO:0000256" key="5">
    <source>
        <dbReference type="ARBA" id="ARBA00022801"/>
    </source>
</evidence>
<keyword evidence="3 7" id="KW-0732">Signal</keyword>
<dbReference type="SUPFAM" id="SSF51695">
    <property type="entry name" value="PLC-like phosphodiesterases"/>
    <property type="match status" value="1"/>
</dbReference>
<gene>
    <name evidence="9" type="ORF">PIB30_075340</name>
</gene>
<proteinExistence type="inferred from homology"/>
<evidence type="ECO:0000256" key="1">
    <source>
        <dbReference type="ARBA" id="ARBA00007277"/>
    </source>
</evidence>
<evidence type="ECO:0000313" key="10">
    <source>
        <dbReference type="Proteomes" id="UP001341840"/>
    </source>
</evidence>
<keyword evidence="4" id="KW-0319">Glycerol metabolism</keyword>
<sequence>MWNSRTLQQPLLFQLLILQSLLVAAVLAQRSTTPAWNTLTGNRPLVIARGGFSGLFPDSTTLAYNFALSTSVPDVLLWCDVQLTKDGFGLCLSDVKIDNDTDIANFYPNKSTTYTVNGVRTTGYFSVDYTSTQLANVSVVQAIYSRTNLYDGLPILTVDDIAALSKPQPGIWLNIQDVVEPSTNQTYGALLKNLTFIKTFASGILVPKGYIWPVDSGLYLQPHTSL</sequence>
<dbReference type="InterPro" id="IPR030395">
    <property type="entry name" value="GP_PDE_dom"/>
</dbReference>
<evidence type="ECO:0000259" key="8">
    <source>
        <dbReference type="PROSITE" id="PS51704"/>
    </source>
</evidence>
<dbReference type="Proteomes" id="UP001341840">
    <property type="component" value="Unassembled WGS sequence"/>
</dbReference>
<dbReference type="PANTHER" id="PTHR43620:SF7">
    <property type="entry name" value="GLYCEROPHOSPHODIESTER PHOSPHODIESTERASE GDPD5-RELATED"/>
    <property type="match status" value="1"/>
</dbReference>
<evidence type="ECO:0000256" key="6">
    <source>
        <dbReference type="ARBA" id="ARBA00047512"/>
    </source>
</evidence>
<organism evidence="9 10">
    <name type="scientific">Stylosanthes scabra</name>
    <dbReference type="NCBI Taxonomy" id="79078"/>
    <lineage>
        <taxon>Eukaryota</taxon>
        <taxon>Viridiplantae</taxon>
        <taxon>Streptophyta</taxon>
        <taxon>Embryophyta</taxon>
        <taxon>Tracheophyta</taxon>
        <taxon>Spermatophyta</taxon>
        <taxon>Magnoliopsida</taxon>
        <taxon>eudicotyledons</taxon>
        <taxon>Gunneridae</taxon>
        <taxon>Pentapetalae</taxon>
        <taxon>rosids</taxon>
        <taxon>fabids</taxon>
        <taxon>Fabales</taxon>
        <taxon>Fabaceae</taxon>
        <taxon>Papilionoideae</taxon>
        <taxon>50 kb inversion clade</taxon>
        <taxon>dalbergioids sensu lato</taxon>
        <taxon>Dalbergieae</taxon>
        <taxon>Pterocarpus clade</taxon>
        <taxon>Stylosanthes</taxon>
    </lineage>
</organism>
<comment type="catalytic activity">
    <reaction evidence="6">
        <text>a sn-glycero-3-phosphodiester + H2O = an alcohol + sn-glycerol 3-phosphate + H(+)</text>
        <dbReference type="Rhea" id="RHEA:12969"/>
        <dbReference type="ChEBI" id="CHEBI:15377"/>
        <dbReference type="ChEBI" id="CHEBI:15378"/>
        <dbReference type="ChEBI" id="CHEBI:30879"/>
        <dbReference type="ChEBI" id="CHEBI:57597"/>
        <dbReference type="ChEBI" id="CHEBI:83408"/>
        <dbReference type="EC" id="3.1.4.46"/>
    </reaction>
</comment>
<evidence type="ECO:0000256" key="7">
    <source>
        <dbReference type="SAM" id="SignalP"/>
    </source>
</evidence>
<protein>
    <recommendedName>
        <fullName evidence="2">glycerophosphodiester phosphodiesterase</fullName>
        <ecNumber evidence="2">3.1.4.46</ecNumber>
    </recommendedName>
</protein>
<evidence type="ECO:0000256" key="2">
    <source>
        <dbReference type="ARBA" id="ARBA00012247"/>
    </source>
</evidence>
<feature type="domain" description="GP-PDE" evidence="8">
    <location>
        <begin position="44"/>
        <end position="226"/>
    </location>
</feature>
<comment type="similarity">
    <text evidence="1">Belongs to the glycerophosphoryl diester phosphodiesterase family.</text>
</comment>
<evidence type="ECO:0000313" key="9">
    <source>
        <dbReference type="EMBL" id="MED6162950.1"/>
    </source>
</evidence>
<dbReference type="PANTHER" id="PTHR43620">
    <property type="entry name" value="GLYCEROPHOSPHORYL DIESTER PHOSPHODIESTERASE"/>
    <property type="match status" value="1"/>
</dbReference>
<evidence type="ECO:0000256" key="4">
    <source>
        <dbReference type="ARBA" id="ARBA00022798"/>
    </source>
</evidence>
<dbReference type="PROSITE" id="PS51704">
    <property type="entry name" value="GP_PDE"/>
    <property type="match status" value="1"/>
</dbReference>
<evidence type="ECO:0000256" key="3">
    <source>
        <dbReference type="ARBA" id="ARBA00022729"/>
    </source>
</evidence>
<dbReference type="EMBL" id="JASCZI010121786">
    <property type="protein sequence ID" value="MED6162950.1"/>
    <property type="molecule type" value="Genomic_DNA"/>
</dbReference>
<feature type="chain" id="PRO_5047220502" description="glycerophosphodiester phosphodiesterase" evidence="7">
    <location>
        <begin position="29"/>
        <end position="226"/>
    </location>
</feature>
<dbReference type="EC" id="3.1.4.46" evidence="2"/>
<dbReference type="InterPro" id="IPR017946">
    <property type="entry name" value="PLC-like_Pdiesterase_TIM-brl"/>
</dbReference>
<dbReference type="Gene3D" id="3.20.20.190">
    <property type="entry name" value="Phosphatidylinositol (PI) phosphodiesterase"/>
    <property type="match status" value="1"/>
</dbReference>
<feature type="signal peptide" evidence="7">
    <location>
        <begin position="1"/>
        <end position="28"/>
    </location>
</feature>
<reference evidence="9 10" key="1">
    <citation type="journal article" date="2023" name="Plants (Basel)">
        <title>Bridging the Gap: Combining Genomics and Transcriptomics Approaches to Understand Stylosanthes scabra, an Orphan Legume from the Brazilian Caatinga.</title>
        <authorList>
            <person name="Ferreira-Neto J.R.C."/>
            <person name="da Silva M.D."/>
            <person name="Binneck E."/>
            <person name="de Melo N.F."/>
            <person name="da Silva R.H."/>
            <person name="de Melo A.L.T.M."/>
            <person name="Pandolfi V."/>
            <person name="Bustamante F.O."/>
            <person name="Brasileiro-Vidal A.C."/>
            <person name="Benko-Iseppon A.M."/>
        </authorList>
    </citation>
    <scope>NUCLEOTIDE SEQUENCE [LARGE SCALE GENOMIC DNA]</scope>
    <source>
        <tissue evidence="9">Leaves</tissue>
    </source>
</reference>
<name>A0ABU6URP0_9FABA</name>
<keyword evidence="5" id="KW-0378">Hydrolase</keyword>
<comment type="caution">
    <text evidence="9">The sequence shown here is derived from an EMBL/GenBank/DDBJ whole genome shotgun (WGS) entry which is preliminary data.</text>
</comment>
<feature type="non-terminal residue" evidence="9">
    <location>
        <position position="226"/>
    </location>
</feature>
<keyword evidence="10" id="KW-1185">Reference proteome</keyword>
<accession>A0ABU6URP0</accession>